<evidence type="ECO:0000313" key="3">
    <source>
        <dbReference type="Proteomes" id="UP000703269"/>
    </source>
</evidence>
<name>A0A9P3G571_9APHY</name>
<reference evidence="2 3" key="1">
    <citation type="submission" date="2021-08" db="EMBL/GenBank/DDBJ databases">
        <title>Draft Genome Sequence of Phanerochaete sordida strain YK-624.</title>
        <authorList>
            <person name="Mori T."/>
            <person name="Dohra H."/>
            <person name="Suzuki T."/>
            <person name="Kawagishi H."/>
            <person name="Hirai H."/>
        </authorList>
    </citation>
    <scope>NUCLEOTIDE SEQUENCE [LARGE SCALE GENOMIC DNA]</scope>
    <source>
        <strain evidence="2 3">YK-624</strain>
    </source>
</reference>
<dbReference type="Proteomes" id="UP000703269">
    <property type="component" value="Unassembled WGS sequence"/>
</dbReference>
<keyword evidence="3" id="KW-1185">Reference proteome</keyword>
<evidence type="ECO:0000256" key="1">
    <source>
        <dbReference type="SAM" id="MobiDB-lite"/>
    </source>
</evidence>
<feature type="region of interest" description="Disordered" evidence="1">
    <location>
        <begin position="1"/>
        <end position="58"/>
    </location>
</feature>
<feature type="compositionally biased region" description="Pro residues" evidence="1">
    <location>
        <begin position="559"/>
        <end position="570"/>
    </location>
</feature>
<dbReference type="EMBL" id="BPQB01000009">
    <property type="protein sequence ID" value="GJE88456.1"/>
    <property type="molecule type" value="Genomic_DNA"/>
</dbReference>
<protein>
    <submittedName>
        <fullName evidence="2">Uncharacterized protein</fullName>
    </submittedName>
</protein>
<gene>
    <name evidence="2" type="ORF">PsYK624_045390</name>
</gene>
<feature type="compositionally biased region" description="Polar residues" evidence="1">
    <location>
        <begin position="21"/>
        <end position="33"/>
    </location>
</feature>
<feature type="compositionally biased region" description="Basic and acidic residues" evidence="1">
    <location>
        <begin position="573"/>
        <end position="583"/>
    </location>
</feature>
<sequence>MKPDGHTYPGASTEHDRSLSDENSTAQASTNAPGTAEEEPIVTDESPGTAEDEAPRLRDEIELREALQVAIARLEATEMVGDRPPATRDVVDWILVPREDGSDPIPVFKETILRLWFNDGVDSSLSFDRPRRVRGLSKFGYLLAAVPSDNPTVTRLAHELLHDPHLPPTDSTASTSALHLLPPADTSSTLFPQDIAIVPIRTPDAISLALIKITDIEALGKRVKQVTLQELGRREDKVFVSGQVLVLAREANATAGEGHYFWLWTGEYVQFSHASGKPSKAEDGTRSAYVVRTPGHLVTPVAELMRPSALLAPGSRATLDQLGMPLTYAASDVCLDLLLRQIYSSAQVTAASLLSALPKHGTAKGFPYLGNQGDVRFAMSGIKDAIAQKQGDENEKMSCHQCGTLVKRKELRGHVGTHILRALVGQMEPDLLEQIDLIAHPCGVCGRSGCTVELDGVNAGSSCERFWPFTTGRANKSTNPNPSSNVPIECGLCKPIHPRSKQRPVFWKYNVFLHIRIAHPDQWDTRTRRPFNIHPDFACDMDLKPGELDAVAPSRALPYPQPDPCAPPSPQHSDSRGSRRDAPVHSSSSSHDPAAKHTKLTLY</sequence>
<proteinExistence type="predicted"/>
<organism evidence="2 3">
    <name type="scientific">Phanerochaete sordida</name>
    <dbReference type="NCBI Taxonomy" id="48140"/>
    <lineage>
        <taxon>Eukaryota</taxon>
        <taxon>Fungi</taxon>
        <taxon>Dikarya</taxon>
        <taxon>Basidiomycota</taxon>
        <taxon>Agaricomycotina</taxon>
        <taxon>Agaricomycetes</taxon>
        <taxon>Polyporales</taxon>
        <taxon>Phanerochaetaceae</taxon>
        <taxon>Phanerochaete</taxon>
    </lineage>
</organism>
<comment type="caution">
    <text evidence="2">The sequence shown here is derived from an EMBL/GenBank/DDBJ whole genome shotgun (WGS) entry which is preliminary data.</text>
</comment>
<accession>A0A9P3G571</accession>
<feature type="region of interest" description="Disordered" evidence="1">
    <location>
        <begin position="553"/>
        <end position="603"/>
    </location>
</feature>
<dbReference type="OrthoDB" id="2659442at2759"/>
<evidence type="ECO:0000313" key="2">
    <source>
        <dbReference type="EMBL" id="GJE88456.1"/>
    </source>
</evidence>
<dbReference type="AlphaFoldDB" id="A0A9P3G571"/>